<name>A0A8H3H3U1_9AGAM</name>
<dbReference type="Proteomes" id="UP000663888">
    <property type="component" value="Unassembled WGS sequence"/>
</dbReference>
<dbReference type="GO" id="GO:0005634">
    <property type="term" value="C:nucleus"/>
    <property type="evidence" value="ECO:0007669"/>
    <property type="project" value="UniProtKB-SubCell"/>
</dbReference>
<evidence type="ECO:0000256" key="1">
    <source>
        <dbReference type="ARBA" id="ARBA00004123"/>
    </source>
</evidence>
<dbReference type="Gene3D" id="4.10.240.10">
    <property type="entry name" value="Zn(2)-C6 fungal-type DNA-binding domain"/>
    <property type="match status" value="1"/>
</dbReference>
<keyword evidence="2" id="KW-0539">Nucleus</keyword>
<dbReference type="AlphaFoldDB" id="A0A8H3H3U1"/>
<comment type="subcellular location">
    <subcellularLocation>
        <location evidence="1">Nucleus</location>
    </subcellularLocation>
</comment>
<dbReference type="SUPFAM" id="SSF57701">
    <property type="entry name" value="Zn2/Cys6 DNA-binding domain"/>
    <property type="match status" value="1"/>
</dbReference>
<evidence type="ECO:0000259" key="4">
    <source>
        <dbReference type="PROSITE" id="PS50048"/>
    </source>
</evidence>
<dbReference type="PANTHER" id="PTHR37534:SF46">
    <property type="entry name" value="ZN(II)2CYS6 TRANSCRIPTION FACTOR (EUROFUNG)"/>
    <property type="match status" value="1"/>
</dbReference>
<protein>
    <recommendedName>
        <fullName evidence="4">Zn(2)-C6 fungal-type domain-containing protein</fullName>
    </recommendedName>
</protein>
<dbReference type="GO" id="GO:0000981">
    <property type="term" value="F:DNA-binding transcription factor activity, RNA polymerase II-specific"/>
    <property type="evidence" value="ECO:0007669"/>
    <property type="project" value="InterPro"/>
</dbReference>
<dbReference type="InterPro" id="IPR001138">
    <property type="entry name" value="Zn2Cys6_DnaBD"/>
</dbReference>
<dbReference type="InterPro" id="IPR021858">
    <property type="entry name" value="Fun_TF"/>
</dbReference>
<dbReference type="Pfam" id="PF00172">
    <property type="entry name" value="Zn_clus"/>
    <property type="match status" value="1"/>
</dbReference>
<sequence>MDYKKARGPVTKSCLTCKRRHKKCDLIRPKCDRCTKGGYECAYGPPEKPLIRSKKSPQQPNTTETTQPMVYIASDVSDQSTPSSSSGSPDLRCDAASIESMCNADPVYDTFPPSNQLVLAQPQSVVGHVSPDMRISPSISHLSPDSWRMINYIMTHFDRVYSLTYFKPIQLQLVKYRQTMLERLQSSSITRRIKLISFKLHEAIAKGDDWRYQDIFTQWLNQFENELCSRWGSTTVPQTVQVRFMEALEISYLKTMLLGNENSYPFLRFTAPAFLQTVYSDRTLWATDHPPTAVSMAHVLSSPRCELGTFIVMDTLYSMAYSLPQLVKYDTSVTSLPDELYGYSWAHGCPTEFQIALAEINARRDGTGTRDWRVIEHSLLTWQSRPSPREAEWESWMVVAWLAVQESWRHALLAYLYMALCGASSDDPRVQGSVKQILRIVKTVKKPERPVASIHFFAQYFIAGVCARTEAQRTLVRDKLTNMPESRNWLVHGNIFVPVLEHLWTGAGAGGRPVKWEDYVFSRERVLPVPV</sequence>
<dbReference type="GO" id="GO:0008270">
    <property type="term" value="F:zinc ion binding"/>
    <property type="evidence" value="ECO:0007669"/>
    <property type="project" value="InterPro"/>
</dbReference>
<organism evidence="5 6">
    <name type="scientific">Rhizoctonia solani</name>
    <dbReference type="NCBI Taxonomy" id="456999"/>
    <lineage>
        <taxon>Eukaryota</taxon>
        <taxon>Fungi</taxon>
        <taxon>Dikarya</taxon>
        <taxon>Basidiomycota</taxon>
        <taxon>Agaricomycotina</taxon>
        <taxon>Agaricomycetes</taxon>
        <taxon>Cantharellales</taxon>
        <taxon>Ceratobasidiaceae</taxon>
        <taxon>Rhizoctonia</taxon>
    </lineage>
</organism>
<dbReference type="PANTHER" id="PTHR37534">
    <property type="entry name" value="TRANSCRIPTIONAL ACTIVATOR PROTEIN UGA3"/>
    <property type="match status" value="1"/>
</dbReference>
<dbReference type="Pfam" id="PF11951">
    <property type="entry name" value="Fungal_trans_2"/>
    <property type="match status" value="1"/>
</dbReference>
<gene>
    <name evidence="5" type="ORF">RDB_LOCUS142510</name>
</gene>
<dbReference type="PROSITE" id="PS00463">
    <property type="entry name" value="ZN2_CY6_FUNGAL_1"/>
    <property type="match status" value="1"/>
</dbReference>
<proteinExistence type="predicted"/>
<dbReference type="SMART" id="SM00066">
    <property type="entry name" value="GAL4"/>
    <property type="match status" value="1"/>
</dbReference>
<feature type="domain" description="Zn(2)-C6 fungal-type" evidence="4">
    <location>
        <begin position="13"/>
        <end position="43"/>
    </location>
</feature>
<dbReference type="PROSITE" id="PS50048">
    <property type="entry name" value="ZN2_CY6_FUNGAL_2"/>
    <property type="match status" value="1"/>
</dbReference>
<dbReference type="CDD" id="cd00067">
    <property type="entry name" value="GAL4"/>
    <property type="match status" value="1"/>
</dbReference>
<evidence type="ECO:0000313" key="6">
    <source>
        <dbReference type="Proteomes" id="UP000663888"/>
    </source>
</evidence>
<feature type="region of interest" description="Disordered" evidence="3">
    <location>
        <begin position="44"/>
        <end position="65"/>
    </location>
</feature>
<evidence type="ECO:0000313" key="5">
    <source>
        <dbReference type="EMBL" id="CAE6492571.1"/>
    </source>
</evidence>
<dbReference type="InterPro" id="IPR036864">
    <property type="entry name" value="Zn2-C6_fun-type_DNA-bd_sf"/>
</dbReference>
<evidence type="ECO:0000256" key="3">
    <source>
        <dbReference type="SAM" id="MobiDB-lite"/>
    </source>
</evidence>
<reference evidence="5" key="1">
    <citation type="submission" date="2021-01" db="EMBL/GenBank/DDBJ databases">
        <authorList>
            <person name="Kaushik A."/>
        </authorList>
    </citation>
    <scope>NUCLEOTIDE SEQUENCE</scope>
    <source>
        <strain evidence="5">AG4-R118</strain>
    </source>
</reference>
<accession>A0A8H3H3U1</accession>
<dbReference type="EMBL" id="CAJMWX010001501">
    <property type="protein sequence ID" value="CAE6492571.1"/>
    <property type="molecule type" value="Genomic_DNA"/>
</dbReference>
<evidence type="ECO:0000256" key="2">
    <source>
        <dbReference type="ARBA" id="ARBA00023242"/>
    </source>
</evidence>
<comment type="caution">
    <text evidence="5">The sequence shown here is derived from an EMBL/GenBank/DDBJ whole genome shotgun (WGS) entry which is preliminary data.</text>
</comment>